<dbReference type="Pfam" id="PF17932">
    <property type="entry name" value="TetR_C_24"/>
    <property type="match status" value="1"/>
</dbReference>
<dbReference type="Proteomes" id="UP000199245">
    <property type="component" value="Unassembled WGS sequence"/>
</dbReference>
<reference evidence="6 7" key="1">
    <citation type="submission" date="2016-10" db="EMBL/GenBank/DDBJ databases">
        <authorList>
            <person name="de Groot N.N."/>
        </authorList>
    </citation>
    <scope>NUCLEOTIDE SEQUENCE [LARGE SCALE GENOMIC DNA]</scope>
    <source>
        <strain evidence="6 7">R5</strain>
    </source>
</reference>
<dbReference type="EMBL" id="FMZW01000006">
    <property type="protein sequence ID" value="SDC93421.1"/>
    <property type="molecule type" value="Genomic_DNA"/>
</dbReference>
<evidence type="ECO:0000256" key="3">
    <source>
        <dbReference type="ARBA" id="ARBA00023163"/>
    </source>
</evidence>
<dbReference type="GO" id="GO:0000976">
    <property type="term" value="F:transcription cis-regulatory region binding"/>
    <property type="evidence" value="ECO:0007669"/>
    <property type="project" value="TreeGrafter"/>
</dbReference>
<dbReference type="PRINTS" id="PR00455">
    <property type="entry name" value="HTHTETR"/>
</dbReference>
<dbReference type="Gene3D" id="1.10.10.60">
    <property type="entry name" value="Homeodomain-like"/>
    <property type="match status" value="1"/>
</dbReference>
<sequence length="219" mass="23901">MARSRAKDYDDKRLSMLHRSAELFAASGYVGTSMNTIADACGVSKALLYHYYPDKEAILFDILSSHLAKLVAAVRKASAQAGDPVARFRTIVATLLELYRHADAEHQVQISSLKLLPKDKQQPLLASERILVGIMSDALAAAVPAAKQKRVLKPLTMSVFGMLNWHYMWFREGGPMTRAEYAGFVAQLVLAGADDAAAAATRPRGRAKSAGRSRQAELL</sequence>
<proteinExistence type="predicted"/>
<accession>A0A1G6QMH5</accession>
<dbReference type="AlphaFoldDB" id="A0A1G6QMH5"/>
<evidence type="ECO:0000256" key="4">
    <source>
        <dbReference type="PROSITE-ProRule" id="PRU00335"/>
    </source>
</evidence>
<dbReference type="PANTHER" id="PTHR30055">
    <property type="entry name" value="HTH-TYPE TRANSCRIPTIONAL REGULATOR RUTR"/>
    <property type="match status" value="1"/>
</dbReference>
<dbReference type="InterPro" id="IPR050109">
    <property type="entry name" value="HTH-type_TetR-like_transc_reg"/>
</dbReference>
<evidence type="ECO:0000313" key="7">
    <source>
        <dbReference type="Proteomes" id="UP000199245"/>
    </source>
</evidence>
<dbReference type="InterPro" id="IPR041490">
    <property type="entry name" value="KstR2_TetR_C"/>
</dbReference>
<keyword evidence="1" id="KW-0805">Transcription regulation</keyword>
<evidence type="ECO:0000313" key="6">
    <source>
        <dbReference type="EMBL" id="SDC93421.1"/>
    </source>
</evidence>
<keyword evidence="3" id="KW-0804">Transcription</keyword>
<feature type="domain" description="HTH tetR-type" evidence="5">
    <location>
        <begin position="10"/>
        <end position="70"/>
    </location>
</feature>
<keyword evidence="2 4" id="KW-0238">DNA-binding</keyword>
<dbReference type="RefSeq" id="WP_092081390.1">
    <property type="nucleotide sequence ID" value="NZ_FMZW01000006.1"/>
</dbReference>
<dbReference type="SUPFAM" id="SSF46689">
    <property type="entry name" value="Homeodomain-like"/>
    <property type="match status" value="1"/>
</dbReference>
<evidence type="ECO:0000256" key="2">
    <source>
        <dbReference type="ARBA" id="ARBA00023125"/>
    </source>
</evidence>
<dbReference type="Pfam" id="PF00440">
    <property type="entry name" value="TetR_N"/>
    <property type="match status" value="1"/>
</dbReference>
<dbReference type="InterPro" id="IPR001647">
    <property type="entry name" value="HTH_TetR"/>
</dbReference>
<evidence type="ECO:0000256" key="1">
    <source>
        <dbReference type="ARBA" id="ARBA00023015"/>
    </source>
</evidence>
<dbReference type="PROSITE" id="PS50977">
    <property type="entry name" value="HTH_TETR_2"/>
    <property type="match status" value="1"/>
</dbReference>
<dbReference type="GO" id="GO:0003700">
    <property type="term" value="F:DNA-binding transcription factor activity"/>
    <property type="evidence" value="ECO:0007669"/>
    <property type="project" value="TreeGrafter"/>
</dbReference>
<gene>
    <name evidence="6" type="ORF">SAMN05216337_100637</name>
</gene>
<feature type="DNA-binding region" description="H-T-H motif" evidence="4">
    <location>
        <begin position="33"/>
        <end position="52"/>
    </location>
</feature>
<dbReference type="InterPro" id="IPR009057">
    <property type="entry name" value="Homeodomain-like_sf"/>
</dbReference>
<name>A0A1G6QMH5_9BRAD</name>
<evidence type="ECO:0000259" key="5">
    <source>
        <dbReference type="PROSITE" id="PS50977"/>
    </source>
</evidence>
<dbReference type="PANTHER" id="PTHR30055:SF234">
    <property type="entry name" value="HTH-TYPE TRANSCRIPTIONAL REGULATOR BETI"/>
    <property type="match status" value="1"/>
</dbReference>
<organism evidence="6 7">
    <name type="scientific">Bradyrhizobium brasilense</name>
    <dbReference type="NCBI Taxonomy" id="1419277"/>
    <lineage>
        <taxon>Bacteria</taxon>
        <taxon>Pseudomonadati</taxon>
        <taxon>Pseudomonadota</taxon>
        <taxon>Alphaproteobacteria</taxon>
        <taxon>Hyphomicrobiales</taxon>
        <taxon>Nitrobacteraceae</taxon>
        <taxon>Bradyrhizobium</taxon>
    </lineage>
</organism>
<dbReference type="Gene3D" id="1.10.357.10">
    <property type="entry name" value="Tetracycline Repressor, domain 2"/>
    <property type="match status" value="1"/>
</dbReference>
<protein>
    <submittedName>
        <fullName evidence="6">Transcriptional regulator, TetR family</fullName>
    </submittedName>
</protein>